<organism evidence="3 4">
    <name type="scientific">Mycena maculata</name>
    <dbReference type="NCBI Taxonomy" id="230809"/>
    <lineage>
        <taxon>Eukaryota</taxon>
        <taxon>Fungi</taxon>
        <taxon>Dikarya</taxon>
        <taxon>Basidiomycota</taxon>
        <taxon>Agaricomycotina</taxon>
        <taxon>Agaricomycetes</taxon>
        <taxon>Agaricomycetidae</taxon>
        <taxon>Agaricales</taxon>
        <taxon>Marasmiineae</taxon>
        <taxon>Mycenaceae</taxon>
        <taxon>Mycena</taxon>
    </lineage>
</organism>
<comment type="caution">
    <text evidence="3">The sequence shown here is derived from an EMBL/GenBank/DDBJ whole genome shotgun (WGS) entry which is preliminary data.</text>
</comment>
<keyword evidence="4" id="KW-1185">Reference proteome</keyword>
<proteinExistence type="predicted"/>
<gene>
    <name evidence="3" type="ORF">DFH07DRAFT_836531</name>
</gene>
<feature type="compositionally biased region" description="Pro residues" evidence="1">
    <location>
        <begin position="284"/>
        <end position="293"/>
    </location>
</feature>
<evidence type="ECO:0000313" key="4">
    <source>
        <dbReference type="Proteomes" id="UP001215280"/>
    </source>
</evidence>
<feature type="region of interest" description="Disordered" evidence="1">
    <location>
        <begin position="85"/>
        <end position="116"/>
    </location>
</feature>
<name>A0AAD7II70_9AGAR</name>
<keyword evidence="2" id="KW-0812">Transmembrane</keyword>
<evidence type="ECO:0000256" key="2">
    <source>
        <dbReference type="SAM" id="Phobius"/>
    </source>
</evidence>
<keyword evidence="2" id="KW-1133">Transmembrane helix</keyword>
<accession>A0AAD7II70</accession>
<reference evidence="3" key="1">
    <citation type="submission" date="2023-03" db="EMBL/GenBank/DDBJ databases">
        <title>Massive genome expansion in bonnet fungi (Mycena s.s.) driven by repeated elements and novel gene families across ecological guilds.</title>
        <authorList>
            <consortium name="Lawrence Berkeley National Laboratory"/>
            <person name="Harder C.B."/>
            <person name="Miyauchi S."/>
            <person name="Viragh M."/>
            <person name="Kuo A."/>
            <person name="Thoen E."/>
            <person name="Andreopoulos B."/>
            <person name="Lu D."/>
            <person name="Skrede I."/>
            <person name="Drula E."/>
            <person name="Henrissat B."/>
            <person name="Morin E."/>
            <person name="Kohler A."/>
            <person name="Barry K."/>
            <person name="LaButti K."/>
            <person name="Morin E."/>
            <person name="Salamov A."/>
            <person name="Lipzen A."/>
            <person name="Mereny Z."/>
            <person name="Hegedus B."/>
            <person name="Baldrian P."/>
            <person name="Stursova M."/>
            <person name="Weitz H."/>
            <person name="Taylor A."/>
            <person name="Grigoriev I.V."/>
            <person name="Nagy L.G."/>
            <person name="Martin F."/>
            <person name="Kauserud H."/>
        </authorList>
    </citation>
    <scope>NUCLEOTIDE SEQUENCE</scope>
    <source>
        <strain evidence="3">CBHHK188m</strain>
    </source>
</reference>
<feature type="region of interest" description="Disordered" evidence="1">
    <location>
        <begin position="273"/>
        <end position="310"/>
    </location>
</feature>
<dbReference type="AlphaFoldDB" id="A0AAD7II70"/>
<dbReference type="Proteomes" id="UP001215280">
    <property type="component" value="Unassembled WGS sequence"/>
</dbReference>
<keyword evidence="2" id="KW-0472">Membrane</keyword>
<evidence type="ECO:0000256" key="1">
    <source>
        <dbReference type="SAM" id="MobiDB-lite"/>
    </source>
</evidence>
<dbReference type="EMBL" id="JARJLG010000117">
    <property type="protein sequence ID" value="KAJ7742453.1"/>
    <property type="molecule type" value="Genomic_DNA"/>
</dbReference>
<evidence type="ECO:0000313" key="3">
    <source>
        <dbReference type="EMBL" id="KAJ7742453.1"/>
    </source>
</evidence>
<protein>
    <submittedName>
        <fullName evidence="3">Uncharacterized protein</fullName>
    </submittedName>
</protein>
<feature type="transmembrane region" description="Helical" evidence="2">
    <location>
        <begin position="158"/>
        <end position="178"/>
    </location>
</feature>
<sequence>MAGLLDGALTGLLGNGDASTTATGVNDGLLNLPNLSLPTLSFPTLSFHTLSLPGLGLPTTSSSQSTASASALTSASLSQPLSTTLSSSGTSVSVVSVPPTSTPPASTTQDVTTTGSDDVVHTKTELFTVAASASASPSLAAAHTSESFLQNKALSGTVFGLVGALGLVLLIVSATFFLRRRARNRLLDDAVSFDPGLLAAADNAEKGHSSNASLGTMGSGRPNGYGTYHSEPLPQQYPEYYGAPQNPQQQYYSVYMPPTTNMPPALAGTSMFPSQAPQHNIPRVPVPQAPGPLPAEFGSSDADNRRSIEESDFWARTLKVTNE</sequence>
<feature type="compositionally biased region" description="Low complexity" evidence="1">
    <location>
        <begin position="85"/>
        <end position="109"/>
    </location>
</feature>